<dbReference type="AlphaFoldDB" id="A0A517VPF5"/>
<evidence type="ECO:0000256" key="1">
    <source>
        <dbReference type="SAM" id="MobiDB-lite"/>
    </source>
</evidence>
<reference evidence="2 3" key="1">
    <citation type="submission" date="2019-03" db="EMBL/GenBank/DDBJ databases">
        <title>Deep-cultivation of Planctomycetes and their phenomic and genomic characterization uncovers novel biology.</title>
        <authorList>
            <person name="Wiegand S."/>
            <person name="Jogler M."/>
            <person name="Boedeker C."/>
            <person name="Pinto D."/>
            <person name="Vollmers J."/>
            <person name="Rivas-Marin E."/>
            <person name="Kohn T."/>
            <person name="Peeters S.H."/>
            <person name="Heuer A."/>
            <person name="Rast P."/>
            <person name="Oberbeckmann S."/>
            <person name="Bunk B."/>
            <person name="Jeske O."/>
            <person name="Meyerdierks A."/>
            <person name="Storesund J.E."/>
            <person name="Kallscheuer N."/>
            <person name="Luecker S."/>
            <person name="Lage O.M."/>
            <person name="Pohl T."/>
            <person name="Merkel B.J."/>
            <person name="Hornburger P."/>
            <person name="Mueller R.-W."/>
            <person name="Bruemmer F."/>
            <person name="Labrenz M."/>
            <person name="Spormann A.M."/>
            <person name="Op den Camp H."/>
            <person name="Overmann J."/>
            <person name="Amann R."/>
            <person name="Jetten M.S.M."/>
            <person name="Mascher T."/>
            <person name="Medema M.H."/>
            <person name="Devos D.P."/>
            <person name="Kaster A.-K."/>
            <person name="Ovreas L."/>
            <person name="Rohde M."/>
            <person name="Galperin M.Y."/>
            <person name="Jogler C."/>
        </authorList>
    </citation>
    <scope>NUCLEOTIDE SEQUENCE [LARGE SCALE GENOMIC DNA]</scope>
    <source>
        <strain evidence="2 3">V144</strain>
    </source>
</reference>
<dbReference type="Proteomes" id="UP000318704">
    <property type="component" value="Chromosome"/>
</dbReference>
<sequence length="101" mass="11317">MVKQYKAHPTVAACTGAKKYLELNNPKSFNIKLPKRGFEPPRPLRTLEPESPRVLSKSPIGISISYAVQHDYQLQAPLWHRSVYIAGRYLTEAANSANQPA</sequence>
<evidence type="ECO:0000313" key="2">
    <source>
        <dbReference type="EMBL" id="QDT94853.1"/>
    </source>
</evidence>
<feature type="region of interest" description="Disordered" evidence="1">
    <location>
        <begin position="32"/>
        <end position="51"/>
    </location>
</feature>
<proteinExistence type="predicted"/>
<accession>A0A517VPF5</accession>
<organism evidence="2 3">
    <name type="scientific">Gimesia aquarii</name>
    <dbReference type="NCBI Taxonomy" id="2527964"/>
    <lineage>
        <taxon>Bacteria</taxon>
        <taxon>Pseudomonadati</taxon>
        <taxon>Planctomycetota</taxon>
        <taxon>Planctomycetia</taxon>
        <taxon>Planctomycetales</taxon>
        <taxon>Planctomycetaceae</taxon>
        <taxon>Gimesia</taxon>
    </lineage>
</organism>
<dbReference type="EMBL" id="CP037920">
    <property type="protein sequence ID" value="QDT94853.1"/>
    <property type="molecule type" value="Genomic_DNA"/>
</dbReference>
<dbReference type="KEGG" id="gaw:V144x_02860"/>
<gene>
    <name evidence="2" type="ORF">V144x_02860</name>
</gene>
<evidence type="ECO:0000313" key="3">
    <source>
        <dbReference type="Proteomes" id="UP000318704"/>
    </source>
</evidence>
<name>A0A517VPF5_9PLAN</name>
<protein>
    <submittedName>
        <fullName evidence="2">Uncharacterized protein</fullName>
    </submittedName>
</protein>